<evidence type="ECO:0000256" key="6">
    <source>
        <dbReference type="ARBA" id="ARBA00023128"/>
    </source>
</evidence>
<evidence type="ECO:0000256" key="4">
    <source>
        <dbReference type="ARBA" id="ARBA00022792"/>
    </source>
</evidence>
<organism evidence="9 10">
    <name type="scientific">Ceratopteris richardii</name>
    <name type="common">Triangle waterfern</name>
    <dbReference type="NCBI Taxonomy" id="49495"/>
    <lineage>
        <taxon>Eukaryota</taxon>
        <taxon>Viridiplantae</taxon>
        <taxon>Streptophyta</taxon>
        <taxon>Embryophyta</taxon>
        <taxon>Tracheophyta</taxon>
        <taxon>Polypodiopsida</taxon>
        <taxon>Polypodiidae</taxon>
        <taxon>Polypodiales</taxon>
        <taxon>Pteridineae</taxon>
        <taxon>Pteridaceae</taxon>
        <taxon>Parkerioideae</taxon>
        <taxon>Ceratopteris</taxon>
    </lineage>
</organism>
<dbReference type="OMA" id="KYPFVRY"/>
<evidence type="ECO:0000256" key="3">
    <source>
        <dbReference type="ARBA" id="ARBA00022692"/>
    </source>
</evidence>
<proteinExistence type="inferred from homology"/>
<dbReference type="InterPro" id="IPR020164">
    <property type="entry name" value="Cyt_c_Oxase_assmbl_COX16"/>
</dbReference>
<comment type="caution">
    <text evidence="9">The sequence shown here is derived from an EMBL/GenBank/DDBJ whole genome shotgun (WGS) entry which is preliminary data.</text>
</comment>
<name>A0A8T2QHF2_CERRI</name>
<comment type="similarity">
    <text evidence="2">Belongs to the COX16 family.</text>
</comment>
<dbReference type="AlphaFoldDB" id="A0A8T2QHF2"/>
<evidence type="ECO:0000256" key="7">
    <source>
        <dbReference type="ARBA" id="ARBA00023136"/>
    </source>
</evidence>
<dbReference type="EMBL" id="CM035440">
    <property type="protein sequence ID" value="KAH7283166.1"/>
    <property type="molecule type" value="Genomic_DNA"/>
</dbReference>
<evidence type="ECO:0000256" key="5">
    <source>
        <dbReference type="ARBA" id="ARBA00022989"/>
    </source>
</evidence>
<evidence type="ECO:0000256" key="1">
    <source>
        <dbReference type="ARBA" id="ARBA00004434"/>
    </source>
</evidence>
<gene>
    <name evidence="9" type="ORF">KP509_35G064700</name>
</gene>
<keyword evidence="6" id="KW-0496">Mitochondrion</keyword>
<evidence type="ECO:0000313" key="10">
    <source>
        <dbReference type="Proteomes" id="UP000825935"/>
    </source>
</evidence>
<protein>
    <submittedName>
        <fullName evidence="9">Uncharacterized protein</fullName>
    </submittedName>
</protein>
<dbReference type="OrthoDB" id="5516033at2759"/>
<dbReference type="Pfam" id="PF14138">
    <property type="entry name" value="COX16"/>
    <property type="match status" value="1"/>
</dbReference>
<keyword evidence="7 8" id="KW-0472">Membrane</keyword>
<dbReference type="Proteomes" id="UP000825935">
    <property type="component" value="Chromosome 35"/>
</dbReference>
<evidence type="ECO:0000256" key="8">
    <source>
        <dbReference type="SAM" id="Phobius"/>
    </source>
</evidence>
<comment type="subcellular location">
    <subcellularLocation>
        <location evidence="1">Mitochondrion inner membrane</location>
        <topology evidence="1">Single-pass membrane protein</topology>
    </subcellularLocation>
</comment>
<dbReference type="GO" id="GO:0005743">
    <property type="term" value="C:mitochondrial inner membrane"/>
    <property type="evidence" value="ECO:0007669"/>
    <property type="project" value="UniProtKB-SubCell"/>
</dbReference>
<keyword evidence="5 8" id="KW-1133">Transmembrane helix</keyword>
<reference evidence="9" key="1">
    <citation type="submission" date="2021-08" db="EMBL/GenBank/DDBJ databases">
        <title>WGS assembly of Ceratopteris richardii.</title>
        <authorList>
            <person name="Marchant D.B."/>
            <person name="Chen G."/>
            <person name="Jenkins J."/>
            <person name="Shu S."/>
            <person name="Leebens-Mack J."/>
            <person name="Grimwood J."/>
            <person name="Schmutz J."/>
            <person name="Soltis P."/>
            <person name="Soltis D."/>
            <person name="Chen Z.-H."/>
        </authorList>
    </citation>
    <scope>NUCLEOTIDE SEQUENCE</scope>
    <source>
        <strain evidence="9">Whitten #5841</strain>
        <tissue evidence="9">Leaf</tissue>
    </source>
</reference>
<evidence type="ECO:0000256" key="2">
    <source>
        <dbReference type="ARBA" id="ARBA00008370"/>
    </source>
</evidence>
<feature type="transmembrane region" description="Helical" evidence="8">
    <location>
        <begin position="21"/>
        <end position="40"/>
    </location>
</feature>
<keyword evidence="3 8" id="KW-0812">Transmembrane</keyword>
<evidence type="ECO:0000313" key="9">
    <source>
        <dbReference type="EMBL" id="KAH7283166.1"/>
    </source>
</evidence>
<accession>A0A8T2QHF2</accession>
<keyword evidence="10" id="KW-1185">Reference proteome</keyword>
<keyword evidence="4" id="KW-0999">Mitochondrion inner membrane</keyword>
<sequence>MSSVIAKTYKRKLRTSPFLRFGLPLISLTVVGFLGLGHMVQGRRDVSNVIDENGWERLTETQGLTREGALGKNLQRKSKKINLEEELKAMQEKLDINSFEYKKIPKPGAEK</sequence>